<dbReference type="SUPFAM" id="SSF53335">
    <property type="entry name" value="S-adenosyl-L-methionine-dependent methyltransferases"/>
    <property type="match status" value="1"/>
</dbReference>
<proteinExistence type="predicted"/>
<sequence length="275" mass="32128">MFARFVKNSVSSQNVSADQWFTLSKWYKTNLGVCFEQEEKLCLDRNLKNLFGYHLLQVGQLGQLNWHENSRVSHCVTMNQQFPVELNNEKHENLKKQNNISMIGSALELPVQSASVDVLILPHLLEFSNNPHEVLREAERALIPEGYLILLAFNPVSFWSLFRWLLMWKHEVPWRGRFFSKSRVKDWLALLGFDNVQCESYFFRPPMQHNSFMTKFKFLEHIGKRFWPALGGGFILVAKKRVNTFTPIKPRWKSRKIVTAGLEPSNKTSSLKNNN</sequence>
<dbReference type="Pfam" id="PF08241">
    <property type="entry name" value="Methyltransf_11"/>
    <property type="match status" value="1"/>
</dbReference>
<evidence type="ECO:0000259" key="1">
    <source>
        <dbReference type="Pfam" id="PF08241"/>
    </source>
</evidence>
<dbReference type="GO" id="GO:0008757">
    <property type="term" value="F:S-adenosylmethionine-dependent methyltransferase activity"/>
    <property type="evidence" value="ECO:0007669"/>
    <property type="project" value="InterPro"/>
</dbReference>
<evidence type="ECO:0000313" key="2">
    <source>
        <dbReference type="EMBL" id="VAW93100.1"/>
    </source>
</evidence>
<protein>
    <submittedName>
        <fullName evidence="2">FIG005121: SAM-dependent methyltransferase</fullName>
        <ecNumber evidence="2">2.1.1.-</ecNumber>
    </submittedName>
</protein>
<dbReference type="EC" id="2.1.1.-" evidence="2"/>
<dbReference type="InterPro" id="IPR029063">
    <property type="entry name" value="SAM-dependent_MTases_sf"/>
</dbReference>
<dbReference type="Gene3D" id="3.40.50.150">
    <property type="entry name" value="Vaccinia Virus protein VP39"/>
    <property type="match status" value="1"/>
</dbReference>
<feature type="domain" description="Methyltransferase type 11" evidence="1">
    <location>
        <begin position="87"/>
        <end position="150"/>
    </location>
</feature>
<name>A0A3B0ZV58_9ZZZZ</name>
<keyword evidence="2" id="KW-0489">Methyltransferase</keyword>
<accession>A0A3B0ZV58</accession>
<dbReference type="InterPro" id="IPR013216">
    <property type="entry name" value="Methyltransf_11"/>
</dbReference>
<dbReference type="AlphaFoldDB" id="A0A3B0ZV58"/>
<organism evidence="2">
    <name type="scientific">hydrothermal vent metagenome</name>
    <dbReference type="NCBI Taxonomy" id="652676"/>
    <lineage>
        <taxon>unclassified sequences</taxon>
        <taxon>metagenomes</taxon>
        <taxon>ecological metagenomes</taxon>
    </lineage>
</organism>
<gene>
    <name evidence="2" type="ORF">MNBD_GAMMA22-636</name>
</gene>
<reference evidence="2" key="1">
    <citation type="submission" date="2018-06" db="EMBL/GenBank/DDBJ databases">
        <authorList>
            <person name="Zhirakovskaya E."/>
        </authorList>
    </citation>
    <scope>NUCLEOTIDE SEQUENCE</scope>
</reference>
<dbReference type="GO" id="GO:0032259">
    <property type="term" value="P:methylation"/>
    <property type="evidence" value="ECO:0007669"/>
    <property type="project" value="UniProtKB-KW"/>
</dbReference>
<keyword evidence="2" id="KW-0808">Transferase</keyword>
<dbReference type="EMBL" id="UOFS01000013">
    <property type="protein sequence ID" value="VAW93100.1"/>
    <property type="molecule type" value="Genomic_DNA"/>
</dbReference>